<dbReference type="Proteomes" id="UP001497516">
    <property type="component" value="Chromosome 9"/>
</dbReference>
<name>A0AAV2GT74_9ROSI</name>
<dbReference type="AlphaFoldDB" id="A0AAV2GT74"/>
<protein>
    <recommendedName>
        <fullName evidence="1">Retrotransposon Copia-like N-terminal domain-containing protein</fullName>
    </recommendedName>
</protein>
<keyword evidence="3" id="KW-1185">Reference proteome</keyword>
<reference evidence="2 3" key="1">
    <citation type="submission" date="2024-04" db="EMBL/GenBank/DDBJ databases">
        <authorList>
            <person name="Fracassetti M."/>
        </authorList>
    </citation>
    <scope>NUCLEOTIDE SEQUENCE [LARGE SCALE GENOMIC DNA]</scope>
</reference>
<dbReference type="Pfam" id="PF14244">
    <property type="entry name" value="Retrotran_gag_3"/>
    <property type="match status" value="1"/>
</dbReference>
<dbReference type="PANTHER" id="PTHR37610">
    <property type="entry name" value="CCHC-TYPE DOMAIN-CONTAINING PROTEIN"/>
    <property type="match status" value="1"/>
</dbReference>
<dbReference type="EMBL" id="OZ034822">
    <property type="protein sequence ID" value="CAL1413966.1"/>
    <property type="molecule type" value="Genomic_DNA"/>
</dbReference>
<accession>A0AAV2GT74</accession>
<dbReference type="InterPro" id="IPR029472">
    <property type="entry name" value="Copia-like_N"/>
</dbReference>
<evidence type="ECO:0000313" key="3">
    <source>
        <dbReference type="Proteomes" id="UP001497516"/>
    </source>
</evidence>
<sequence length="95" mass="10898">MVSLSGSNYHSWTLSMRMRLPARSKLSLIDFRTLVPTPKDPLSNARDKANVLVLGWIQGFISSEIAQTVLWFNIVVEAWKDLLERFMKAMMTLNL</sequence>
<evidence type="ECO:0000259" key="1">
    <source>
        <dbReference type="Pfam" id="PF14244"/>
    </source>
</evidence>
<feature type="domain" description="Retrotransposon Copia-like N-terminal" evidence="1">
    <location>
        <begin position="2"/>
        <end position="30"/>
    </location>
</feature>
<proteinExistence type="predicted"/>
<dbReference type="PANTHER" id="PTHR37610:SF55">
    <property type="entry name" value="RETROTRANSPOSON COPIA-LIKE N-TERMINAL DOMAIN-CONTAINING PROTEIN"/>
    <property type="match status" value="1"/>
</dbReference>
<gene>
    <name evidence="2" type="ORF">LTRI10_LOCUS53158</name>
</gene>
<evidence type="ECO:0000313" key="2">
    <source>
        <dbReference type="EMBL" id="CAL1413966.1"/>
    </source>
</evidence>
<organism evidence="2 3">
    <name type="scientific">Linum trigynum</name>
    <dbReference type="NCBI Taxonomy" id="586398"/>
    <lineage>
        <taxon>Eukaryota</taxon>
        <taxon>Viridiplantae</taxon>
        <taxon>Streptophyta</taxon>
        <taxon>Embryophyta</taxon>
        <taxon>Tracheophyta</taxon>
        <taxon>Spermatophyta</taxon>
        <taxon>Magnoliopsida</taxon>
        <taxon>eudicotyledons</taxon>
        <taxon>Gunneridae</taxon>
        <taxon>Pentapetalae</taxon>
        <taxon>rosids</taxon>
        <taxon>fabids</taxon>
        <taxon>Malpighiales</taxon>
        <taxon>Linaceae</taxon>
        <taxon>Linum</taxon>
    </lineage>
</organism>